<dbReference type="AlphaFoldDB" id="A0A0L0FV57"/>
<feature type="non-terminal residue" evidence="1">
    <location>
        <position position="115"/>
    </location>
</feature>
<keyword evidence="2" id="KW-1185">Reference proteome</keyword>
<gene>
    <name evidence="1" type="ORF">SARC_06933</name>
</gene>
<sequence length="115" mass="12817">MPRSVLVKQKECFQWAVAVGIKCTRWHNLYEQEISCEEKYVGRSDHPTCSGFQEQKLCCKYSHNCGDLHKCTSSFCCKADSGDETTTYISPATPSSTVPEAEFIQAPAEITQASV</sequence>
<dbReference type="EMBL" id="KQ242117">
    <property type="protein sequence ID" value="KNC80712.1"/>
    <property type="molecule type" value="Genomic_DNA"/>
</dbReference>
<accession>A0A0L0FV57</accession>
<name>A0A0L0FV57_9EUKA</name>
<protein>
    <submittedName>
        <fullName evidence="1">Uncharacterized protein</fullName>
    </submittedName>
</protein>
<dbReference type="Proteomes" id="UP000054560">
    <property type="component" value="Unassembled WGS sequence"/>
</dbReference>
<proteinExistence type="predicted"/>
<reference evidence="1 2" key="1">
    <citation type="submission" date="2011-02" db="EMBL/GenBank/DDBJ databases">
        <title>The Genome Sequence of Sphaeroforma arctica JP610.</title>
        <authorList>
            <consortium name="The Broad Institute Genome Sequencing Platform"/>
            <person name="Russ C."/>
            <person name="Cuomo C."/>
            <person name="Young S.K."/>
            <person name="Zeng Q."/>
            <person name="Gargeya S."/>
            <person name="Alvarado L."/>
            <person name="Berlin A."/>
            <person name="Chapman S.B."/>
            <person name="Chen Z."/>
            <person name="Freedman E."/>
            <person name="Gellesch M."/>
            <person name="Goldberg J."/>
            <person name="Griggs A."/>
            <person name="Gujja S."/>
            <person name="Heilman E."/>
            <person name="Heiman D."/>
            <person name="Howarth C."/>
            <person name="Mehta T."/>
            <person name="Neiman D."/>
            <person name="Pearson M."/>
            <person name="Roberts A."/>
            <person name="Saif S."/>
            <person name="Shea T."/>
            <person name="Shenoy N."/>
            <person name="Sisk P."/>
            <person name="Stolte C."/>
            <person name="Sykes S."/>
            <person name="White J."/>
            <person name="Yandava C."/>
            <person name="Burger G."/>
            <person name="Gray M.W."/>
            <person name="Holland P.W.H."/>
            <person name="King N."/>
            <person name="Lang F.B.F."/>
            <person name="Roger A.J."/>
            <person name="Ruiz-Trillo I."/>
            <person name="Haas B."/>
            <person name="Nusbaum C."/>
            <person name="Birren B."/>
        </authorList>
    </citation>
    <scope>NUCLEOTIDE SEQUENCE [LARGE SCALE GENOMIC DNA]</scope>
    <source>
        <strain evidence="1 2">JP610</strain>
    </source>
</reference>
<dbReference type="GeneID" id="25907437"/>
<organism evidence="1 2">
    <name type="scientific">Sphaeroforma arctica JP610</name>
    <dbReference type="NCBI Taxonomy" id="667725"/>
    <lineage>
        <taxon>Eukaryota</taxon>
        <taxon>Ichthyosporea</taxon>
        <taxon>Ichthyophonida</taxon>
        <taxon>Sphaeroforma</taxon>
    </lineage>
</organism>
<evidence type="ECO:0000313" key="1">
    <source>
        <dbReference type="EMBL" id="KNC80712.1"/>
    </source>
</evidence>
<dbReference type="RefSeq" id="XP_014154614.1">
    <property type="nucleotide sequence ID" value="XM_014299139.1"/>
</dbReference>
<evidence type="ECO:0000313" key="2">
    <source>
        <dbReference type="Proteomes" id="UP000054560"/>
    </source>
</evidence>